<reference evidence="1" key="1">
    <citation type="submission" date="2020-03" db="EMBL/GenBank/DDBJ databases">
        <title>The deep terrestrial virosphere.</title>
        <authorList>
            <person name="Holmfeldt K."/>
            <person name="Nilsson E."/>
            <person name="Simone D."/>
            <person name="Lopez-Fernandez M."/>
            <person name="Wu X."/>
            <person name="de Brujin I."/>
            <person name="Lundin D."/>
            <person name="Andersson A."/>
            <person name="Bertilsson S."/>
            <person name="Dopson M."/>
        </authorList>
    </citation>
    <scope>NUCLEOTIDE SEQUENCE</scope>
    <source>
        <strain evidence="1">TM448B01328</strain>
    </source>
</reference>
<name>A0A6M3XKI5_9ZZZZ</name>
<organism evidence="1">
    <name type="scientific">viral metagenome</name>
    <dbReference type="NCBI Taxonomy" id="1070528"/>
    <lineage>
        <taxon>unclassified sequences</taxon>
        <taxon>metagenomes</taxon>
        <taxon>organismal metagenomes</taxon>
    </lineage>
</organism>
<gene>
    <name evidence="1" type="ORF">TM448B01328_0009</name>
</gene>
<sequence>MPFAIKATLQAISSYIQASGYVQKSTIGEPESPPGERLAASVYMGNISIVSLTLNTTIEVHTVILRLYMDMLAEPTEGIEFKLAEVVSGIFHDLLGEYDLGTTIRNVDAGGIYGSPLRATWGYVDVGGKMYRIVDMSIPLIVDDSAVLAA</sequence>
<protein>
    <submittedName>
        <fullName evidence="1">Uncharacterized protein</fullName>
    </submittedName>
</protein>
<dbReference type="EMBL" id="MT144736">
    <property type="protein sequence ID" value="QJH98484.1"/>
    <property type="molecule type" value="Genomic_DNA"/>
</dbReference>
<evidence type="ECO:0000313" key="1">
    <source>
        <dbReference type="EMBL" id="QJH98484.1"/>
    </source>
</evidence>
<dbReference type="AlphaFoldDB" id="A0A6M3XKI5"/>
<accession>A0A6M3XKI5</accession>
<proteinExistence type="predicted"/>